<dbReference type="AlphaFoldDB" id="A0A6J7GUG0"/>
<keyword evidence="1" id="KW-1133">Transmembrane helix</keyword>
<feature type="transmembrane region" description="Helical" evidence="1">
    <location>
        <begin position="266"/>
        <end position="284"/>
    </location>
</feature>
<feature type="transmembrane region" description="Helical" evidence="1">
    <location>
        <begin position="123"/>
        <end position="141"/>
    </location>
</feature>
<dbReference type="InterPro" id="IPR036890">
    <property type="entry name" value="HATPase_C_sf"/>
</dbReference>
<keyword evidence="1" id="KW-0812">Transmembrane</keyword>
<reference evidence="3" key="1">
    <citation type="submission" date="2020-05" db="EMBL/GenBank/DDBJ databases">
        <authorList>
            <person name="Chiriac C."/>
            <person name="Salcher M."/>
            <person name="Ghai R."/>
            <person name="Kavagutti S V."/>
        </authorList>
    </citation>
    <scope>NUCLEOTIDE SEQUENCE</scope>
</reference>
<evidence type="ECO:0000313" key="3">
    <source>
        <dbReference type="EMBL" id="CAB4907890.1"/>
    </source>
</evidence>
<name>A0A6J7GUG0_9ZZZZ</name>
<evidence type="ECO:0000259" key="2">
    <source>
        <dbReference type="Pfam" id="PF02518"/>
    </source>
</evidence>
<dbReference type="Gene3D" id="3.30.565.10">
    <property type="entry name" value="Histidine kinase-like ATPase, C-terminal domain"/>
    <property type="match status" value="1"/>
</dbReference>
<dbReference type="SUPFAM" id="SSF55874">
    <property type="entry name" value="ATPase domain of HSP90 chaperone/DNA topoisomerase II/histidine kinase"/>
    <property type="match status" value="1"/>
</dbReference>
<keyword evidence="1" id="KW-0472">Membrane</keyword>
<feature type="transmembrane region" description="Helical" evidence="1">
    <location>
        <begin position="290"/>
        <end position="311"/>
    </location>
</feature>
<feature type="transmembrane region" description="Helical" evidence="1">
    <location>
        <begin position="87"/>
        <end position="111"/>
    </location>
</feature>
<feature type="transmembrane region" description="Helical" evidence="1">
    <location>
        <begin position="318"/>
        <end position="339"/>
    </location>
</feature>
<feature type="domain" description="Histidine kinase/HSP90-like ATPase" evidence="2">
    <location>
        <begin position="493"/>
        <end position="541"/>
    </location>
</feature>
<feature type="transmembrane region" description="Helical" evidence="1">
    <location>
        <begin position="351"/>
        <end position="373"/>
    </location>
</feature>
<dbReference type="EMBL" id="CAFBMR010000013">
    <property type="protein sequence ID" value="CAB4907890.1"/>
    <property type="molecule type" value="Genomic_DNA"/>
</dbReference>
<evidence type="ECO:0000256" key="1">
    <source>
        <dbReference type="SAM" id="Phobius"/>
    </source>
</evidence>
<sequence length="579" mass="62769">MPDLVNSRTWRERVGGRWAVSLLTFAITTALGLFALLAGEAATIRSPADIGSWLLVWCFAVCGLGVFVWLGNFTFLRNRRITPVPVVLVFIFDALCGAIFGLLVSAGATYLGLPTAQGTFERTLADTVTALWWGPTLSYFLDYRQQMAEARRELIATAVELELARLQSGEIVELIDEELREEIGAELLPARARVAELLAGEPHRQSATALSESEWSSVSALLRGTADESVRPLSRRLWSQREERYPKLPWWKFLANIPRYQPFRPLAYALIDVIGTLAALMGTFGFERAVVLLVSGLAITLSAGLIGNALMRRFPQHHVAIFLVMIMVMQMSVLVRALLRSMWIPGSSSATWVITQVVAGVVVVFITSGFGAWRDKATELRMNLRSDLRTDRIVSIARSQQVALFAREAAQVLHGSVQTRLVACALAIEQAAVRDDARAINLALVDAHDALSASVALRREEGLGSIAAEVARKTSLWDGFCTFDIAIDPKAAGDPTIIGRVVEEAISNAIRHGQSTHIAITISGPVGGGVEVVVDDNGRGPQRGAGGMGSAYVAQVSRGDWSLTATDTGSRLKVAIPSN</sequence>
<proteinExistence type="predicted"/>
<feature type="transmembrane region" description="Helical" evidence="1">
    <location>
        <begin position="50"/>
        <end position="75"/>
    </location>
</feature>
<protein>
    <submittedName>
        <fullName evidence="3">Unannotated protein</fullName>
    </submittedName>
</protein>
<dbReference type="InterPro" id="IPR003594">
    <property type="entry name" value="HATPase_dom"/>
</dbReference>
<dbReference type="Pfam" id="PF02518">
    <property type="entry name" value="HATPase_c"/>
    <property type="match status" value="1"/>
</dbReference>
<accession>A0A6J7GUG0</accession>
<feature type="transmembrane region" description="Helical" evidence="1">
    <location>
        <begin position="18"/>
        <end position="38"/>
    </location>
</feature>
<organism evidence="3">
    <name type="scientific">freshwater metagenome</name>
    <dbReference type="NCBI Taxonomy" id="449393"/>
    <lineage>
        <taxon>unclassified sequences</taxon>
        <taxon>metagenomes</taxon>
        <taxon>ecological metagenomes</taxon>
    </lineage>
</organism>
<gene>
    <name evidence="3" type="ORF">UFOPK3610_00574</name>
</gene>